<dbReference type="PANTHER" id="PTHR42685">
    <property type="entry name" value="GERANYLGERANYL DIPHOSPHATE REDUCTASE"/>
    <property type="match status" value="1"/>
</dbReference>
<dbReference type="EMBL" id="AP025591">
    <property type="protein sequence ID" value="BDG01484.1"/>
    <property type="molecule type" value="Genomic_DNA"/>
</dbReference>
<keyword evidence="3" id="KW-1185">Reference proteome</keyword>
<accession>A0ABM7WPU0</accession>
<dbReference type="PANTHER" id="PTHR42685:SF22">
    <property type="entry name" value="CONDITIONED MEDIUM FACTOR RECEPTOR 1"/>
    <property type="match status" value="1"/>
</dbReference>
<proteinExistence type="predicted"/>
<dbReference type="Pfam" id="PF01494">
    <property type="entry name" value="FAD_binding_3"/>
    <property type="match status" value="1"/>
</dbReference>
<evidence type="ECO:0000313" key="2">
    <source>
        <dbReference type="EMBL" id="BDG01484.1"/>
    </source>
</evidence>
<dbReference type="Proteomes" id="UP001162891">
    <property type="component" value="Chromosome"/>
</dbReference>
<sequence length="392" mass="41366">MQTGPSFRSRYDAIVVGARAAGAATAMLLARAGLSVLAVDRGRLGDDTLSTHALMRGAVLQLHRWGLLRALQAAGTPPIRSATFHYGEEEILVPIKARDGIDALYAPRRTVLDPLIVRAAAAAGAEVVHGVTAVDLVRDARGRVAGAVLAGAGGRTTRVEADVVVGADGIRSPVARLAGAPVERAGRSATAVVYGHFAGLALDGYHWYYRPGVSAGAIPTNDGRACVFVALPPARFLRELRGGLDALYRRALAEATPELAPAVASARLDAKLRSFPGTTGFLRRAWGPGWALVGDAGYFKDPLTAHGLTDALRDAELLSRAIVAGTDDALAGYQATRDELSLGLFEVTDRVASFAWDLDQAKRDHHLLARHMAGETEMLLALDREPARAEAV</sequence>
<gene>
    <name evidence="2" type="ORF">AMOR_04800</name>
</gene>
<evidence type="ECO:0000313" key="3">
    <source>
        <dbReference type="Proteomes" id="UP001162891"/>
    </source>
</evidence>
<dbReference type="InterPro" id="IPR050407">
    <property type="entry name" value="Geranylgeranyl_reductase"/>
</dbReference>
<evidence type="ECO:0000259" key="1">
    <source>
        <dbReference type="Pfam" id="PF01494"/>
    </source>
</evidence>
<organism evidence="2 3">
    <name type="scientific">Anaeromyxobacter oryzae</name>
    <dbReference type="NCBI Taxonomy" id="2918170"/>
    <lineage>
        <taxon>Bacteria</taxon>
        <taxon>Pseudomonadati</taxon>
        <taxon>Myxococcota</taxon>
        <taxon>Myxococcia</taxon>
        <taxon>Myxococcales</taxon>
        <taxon>Cystobacterineae</taxon>
        <taxon>Anaeromyxobacteraceae</taxon>
        <taxon>Anaeromyxobacter</taxon>
    </lineage>
</organism>
<dbReference type="Gene3D" id="3.50.50.60">
    <property type="entry name" value="FAD/NAD(P)-binding domain"/>
    <property type="match status" value="1"/>
</dbReference>
<dbReference type="SUPFAM" id="SSF51905">
    <property type="entry name" value="FAD/NAD(P)-binding domain"/>
    <property type="match status" value="1"/>
</dbReference>
<reference evidence="3" key="1">
    <citation type="journal article" date="2022" name="Int. J. Syst. Evol. Microbiol.">
        <title>Anaeromyxobacter oryzae sp. nov., Anaeromyxobacter diazotrophicus sp. nov. and Anaeromyxobacter paludicola sp. nov., isolated from paddy soils.</title>
        <authorList>
            <person name="Itoh H."/>
            <person name="Xu Z."/>
            <person name="Mise K."/>
            <person name="Masuda Y."/>
            <person name="Ushijima N."/>
            <person name="Hayakawa C."/>
            <person name="Shiratori Y."/>
            <person name="Senoo K."/>
        </authorList>
    </citation>
    <scope>NUCLEOTIDE SEQUENCE [LARGE SCALE GENOMIC DNA]</scope>
    <source>
        <strain evidence="3">Red232</strain>
    </source>
</reference>
<name>A0ABM7WPU0_9BACT</name>
<dbReference type="PRINTS" id="PR00420">
    <property type="entry name" value="RNGMNOXGNASE"/>
</dbReference>
<protein>
    <submittedName>
        <fullName evidence="2">FAD-dependent oxidoreductase</fullName>
    </submittedName>
</protein>
<feature type="domain" description="FAD-binding" evidence="1">
    <location>
        <begin position="11"/>
        <end position="324"/>
    </location>
</feature>
<dbReference type="InterPro" id="IPR036188">
    <property type="entry name" value="FAD/NAD-bd_sf"/>
</dbReference>
<dbReference type="RefSeq" id="WP_248358059.1">
    <property type="nucleotide sequence ID" value="NZ_AP025591.1"/>
</dbReference>
<dbReference type="InterPro" id="IPR002938">
    <property type="entry name" value="FAD-bd"/>
</dbReference>